<dbReference type="AlphaFoldDB" id="A0A553E3A0"/>
<protein>
    <submittedName>
        <fullName evidence="1">RHS repeat protein</fullName>
    </submittedName>
</protein>
<name>A0A553E3A0_9FLAO</name>
<evidence type="ECO:0000313" key="1">
    <source>
        <dbReference type="EMBL" id="TRX39518.1"/>
    </source>
</evidence>
<keyword evidence="2" id="KW-1185">Reference proteome</keyword>
<accession>A0A553E3A0</accession>
<dbReference type="EMBL" id="VJZT01000008">
    <property type="protein sequence ID" value="TRX39518.1"/>
    <property type="molecule type" value="Genomic_DNA"/>
</dbReference>
<sequence>MQIAVGQVNTDLRPAVKSPEVNKFEQYLNMPVNLVSGTPQVSIPIYTLEYGGMSLPISLEYDASGVKVESIASSVGQNWSLNVGGVVSRIVKGAPDEGYVGNASSQLNVSGYYKDYGLTKLDSELAVFPAGLGSRYSQFNWWLEDVNLGLKDSQPDLFYFSTPEGGSKFVFNELREIVYTENTDFIIKEDFIPNYFRTWLVTSPNGNKYKFGLSTGTNFGLNNAVEKNYTNQSIDEIVFDNNFTINSWFLTEISNYTNPNVIQLEYVTNNYSHTIINKPTSKGPLCTPKLIPNVCPLSESAYSQFAENPVNSTSQNHIVSKLISKIKAGKTEINFIYGNRDDLTPELGVTPQRLNEIQITVIDPVAAIAVCVKKIKFNYTTVQSSITNQSVNITDLKRLQLNSMAEMSCDEKVVKTHTFVYNTTSLPSKLSFAQDKWGYYNGKTNPSLYPANGITISSNLYADRNVDFVYAKAGALEKIIYPTKGAVEFKYEQHKTEEPLDYYYDINNPLLPFLTTATSTQSTTGTYSSVFTYNSAAAETLLLQASFSYNPTGGAGCGPSNDVAAQVMDNVTNTIVAQINYQSLTFSKTVLLPIDKKLLVNQRQYTLIVKGYGGANGMNYMCNICSGTVKRIPIIPIYDVGGLRIKNIIHSDFDNSIIKQTSYTYFQPKIVNNPKLFYKTEWNVSNSKFLTNFFSAVPANALAFNQILVSESNRTGFDIGSYYDFSTGTDPLDINFIGPNISYAEVDETDGNGITKHLFNRYKNYFELNSFSSDYGLPAEPKFQSILAGEKQSVTRYDANGNVVKQNNYDHNYSTTETSVKGLITKVRNDNQGLVLLFNIYKIQGQIKTLKTETETTRLGGQDVTTTMDYEYRPDNKHFQPIKTTLTDNAGTQKLITQMYYPDDMGTAPYMADLLIQNRKATPIRVETFRGTTAATDKLSEQQTVYAMDATTSNLVLPKSVYAAKFPNFNTPITTPNVGALEKKVTSDLYDASGNLLQFTPDSGVPVALIWGYNKTQPIAKIENATYSLVASLVANLQTISDTGTEASLLAALTTFRNTASLSSAMITTYTYIPLVGVSTITDPKGDKITYTYDALNRLKWVRDKDGNILSENQYHYKN</sequence>
<dbReference type="OrthoDB" id="9814627at2"/>
<dbReference type="Proteomes" id="UP000316371">
    <property type="component" value="Unassembled WGS sequence"/>
</dbReference>
<reference evidence="1 2" key="1">
    <citation type="submission" date="2019-07" db="EMBL/GenBank/DDBJ databases">
        <title>Novel species of Flavobacterium.</title>
        <authorList>
            <person name="Liu Q."/>
            <person name="Xin Y.-H."/>
        </authorList>
    </citation>
    <scope>NUCLEOTIDE SEQUENCE [LARGE SCALE GENOMIC DNA]</scope>
    <source>
        <strain evidence="1 2">LB1R34</strain>
    </source>
</reference>
<evidence type="ECO:0000313" key="2">
    <source>
        <dbReference type="Proteomes" id="UP000316371"/>
    </source>
</evidence>
<organism evidence="1 2">
    <name type="scientific">Flavobacterium restrictum</name>
    <dbReference type="NCBI Taxonomy" id="2594428"/>
    <lineage>
        <taxon>Bacteria</taxon>
        <taxon>Pseudomonadati</taxon>
        <taxon>Bacteroidota</taxon>
        <taxon>Flavobacteriia</taxon>
        <taxon>Flavobacteriales</taxon>
        <taxon>Flavobacteriaceae</taxon>
        <taxon>Flavobacterium</taxon>
    </lineage>
</organism>
<comment type="caution">
    <text evidence="1">The sequence shown here is derived from an EMBL/GenBank/DDBJ whole genome shotgun (WGS) entry which is preliminary data.</text>
</comment>
<proteinExistence type="predicted"/>
<gene>
    <name evidence="1" type="ORF">FNW21_09500</name>
</gene>
<dbReference type="Gene3D" id="2.180.10.10">
    <property type="entry name" value="RHS repeat-associated core"/>
    <property type="match status" value="1"/>
</dbReference>